<evidence type="ECO:0000313" key="3">
    <source>
        <dbReference type="EMBL" id="SMC81493.1"/>
    </source>
</evidence>
<protein>
    <submittedName>
        <fullName evidence="3">Glutathione S-transferase</fullName>
    </submittedName>
</protein>
<dbReference type="AlphaFoldDB" id="A0A1W2C8I6"/>
<dbReference type="SUPFAM" id="SSF52833">
    <property type="entry name" value="Thioredoxin-like"/>
    <property type="match status" value="1"/>
</dbReference>
<dbReference type="GO" id="GO:0004364">
    <property type="term" value="F:glutathione transferase activity"/>
    <property type="evidence" value="ECO:0007669"/>
    <property type="project" value="TreeGrafter"/>
</dbReference>
<dbReference type="InterPro" id="IPR010987">
    <property type="entry name" value="Glutathione-S-Trfase_C-like"/>
</dbReference>
<gene>
    <name evidence="3" type="ORF">SAMN06297251_10914</name>
</gene>
<feature type="domain" description="GST N-terminal" evidence="1">
    <location>
        <begin position="1"/>
        <end position="90"/>
    </location>
</feature>
<organism evidence="3 4">
    <name type="scientific">Fulvimarina manganoxydans</name>
    <dbReference type="NCBI Taxonomy" id="937218"/>
    <lineage>
        <taxon>Bacteria</taxon>
        <taxon>Pseudomonadati</taxon>
        <taxon>Pseudomonadota</taxon>
        <taxon>Alphaproteobacteria</taxon>
        <taxon>Hyphomicrobiales</taxon>
        <taxon>Aurantimonadaceae</taxon>
        <taxon>Fulvimarina</taxon>
    </lineage>
</organism>
<keyword evidence="3" id="KW-0808">Transferase</keyword>
<proteinExistence type="predicted"/>
<dbReference type="PROSITE" id="PS50404">
    <property type="entry name" value="GST_NTER"/>
    <property type="match status" value="1"/>
</dbReference>
<dbReference type="GO" id="GO:0006749">
    <property type="term" value="P:glutathione metabolic process"/>
    <property type="evidence" value="ECO:0007669"/>
    <property type="project" value="TreeGrafter"/>
</dbReference>
<dbReference type="EMBL" id="FWXR01000009">
    <property type="protein sequence ID" value="SMC81493.1"/>
    <property type="molecule type" value="Genomic_DNA"/>
</dbReference>
<dbReference type="Gene3D" id="3.40.30.10">
    <property type="entry name" value="Glutaredoxin"/>
    <property type="match status" value="1"/>
</dbReference>
<feature type="domain" description="GST C-terminal" evidence="2">
    <location>
        <begin position="92"/>
        <end position="240"/>
    </location>
</feature>
<dbReference type="OrthoDB" id="7203409at2"/>
<dbReference type="PANTHER" id="PTHR11571">
    <property type="entry name" value="GLUTATHIONE S-TRANSFERASE"/>
    <property type="match status" value="1"/>
</dbReference>
<dbReference type="InterPro" id="IPR050213">
    <property type="entry name" value="GST_superfamily"/>
</dbReference>
<sequence length="244" mass="27901">MPVELYYWPMIPGRGEFVRLVLEVADVDYRDIARLPVEEGGGIDAMMTVIKSGIDGKIPFAPPFLVDGDRLVSQTAECCIYVAERNGLAPREEALRLFARSLALTTADFVAEIHDVHHPVGTGLYYEEQKPEAKRRAEGFRRERLPKFLNWYERVLTANPKGPDWLVGDRLSYVDLGLFHSIEGLGYAFPKRMASASDSWPKVMALVARLREDHRLRDYLSSDRRMAFNEDGIFRYYPELDAEN</sequence>
<dbReference type="InterPro" id="IPR004045">
    <property type="entry name" value="Glutathione_S-Trfase_N"/>
</dbReference>
<reference evidence="3 4" key="1">
    <citation type="submission" date="2017-04" db="EMBL/GenBank/DDBJ databases">
        <authorList>
            <person name="Afonso C.L."/>
            <person name="Miller P.J."/>
            <person name="Scott M.A."/>
            <person name="Spackman E."/>
            <person name="Goraichik I."/>
            <person name="Dimitrov K.M."/>
            <person name="Suarez D.L."/>
            <person name="Swayne D.E."/>
        </authorList>
    </citation>
    <scope>NUCLEOTIDE SEQUENCE [LARGE SCALE GENOMIC DNA]</scope>
    <source>
        <strain evidence="3 4">CGMCC 1.10972</strain>
    </source>
</reference>
<dbReference type="SUPFAM" id="SSF47616">
    <property type="entry name" value="GST C-terminal domain-like"/>
    <property type="match status" value="1"/>
</dbReference>
<keyword evidence="4" id="KW-1185">Reference proteome</keyword>
<dbReference type="InterPro" id="IPR036282">
    <property type="entry name" value="Glutathione-S-Trfase_C_sf"/>
</dbReference>
<dbReference type="InterPro" id="IPR004046">
    <property type="entry name" value="GST_C"/>
</dbReference>
<dbReference type="STRING" id="937218.SAMN06297251_10914"/>
<evidence type="ECO:0000259" key="1">
    <source>
        <dbReference type="PROSITE" id="PS50404"/>
    </source>
</evidence>
<dbReference type="InterPro" id="IPR036249">
    <property type="entry name" value="Thioredoxin-like_sf"/>
</dbReference>
<dbReference type="CDD" id="cd03192">
    <property type="entry name" value="GST_C_Sigma_like"/>
    <property type="match status" value="1"/>
</dbReference>
<dbReference type="PROSITE" id="PS50405">
    <property type="entry name" value="GST_CTER"/>
    <property type="match status" value="1"/>
</dbReference>
<dbReference type="RefSeq" id="WP_084410181.1">
    <property type="nucleotide sequence ID" value="NZ_FWXR01000009.1"/>
</dbReference>
<dbReference type="Pfam" id="PF14497">
    <property type="entry name" value="GST_C_3"/>
    <property type="match status" value="1"/>
</dbReference>
<accession>A0A1W2C8I6</accession>
<name>A0A1W2C8I6_9HYPH</name>
<evidence type="ECO:0000313" key="4">
    <source>
        <dbReference type="Proteomes" id="UP000192656"/>
    </source>
</evidence>
<dbReference type="Proteomes" id="UP000192656">
    <property type="component" value="Unassembled WGS sequence"/>
</dbReference>
<evidence type="ECO:0000259" key="2">
    <source>
        <dbReference type="PROSITE" id="PS50405"/>
    </source>
</evidence>
<dbReference type="PANTHER" id="PTHR11571:SF263">
    <property type="entry name" value="GLUTATHIONE S-TRANSFERASE"/>
    <property type="match status" value="1"/>
</dbReference>
<dbReference type="Gene3D" id="1.20.1050.10">
    <property type="match status" value="1"/>
</dbReference>